<organism evidence="3 4">
    <name type="scientific">Clostridium thermobutyricum</name>
    <dbReference type="NCBI Taxonomy" id="29372"/>
    <lineage>
        <taxon>Bacteria</taxon>
        <taxon>Bacillati</taxon>
        <taxon>Bacillota</taxon>
        <taxon>Clostridia</taxon>
        <taxon>Eubacteriales</taxon>
        <taxon>Clostridiaceae</taxon>
        <taxon>Clostridium</taxon>
    </lineage>
</organism>
<sequence>MSDGQIVIDTKIDTSGAEKGSETLRSQVAKLAHEYKKSGMDASEAWKKAWQDMQKETTEATNNTESKLESLRSSLIRLGTAISIAFVVDKAKDLGKSILETGISFDALKEQSEMAWTSILGSQEKAIEMFNQITNFAATTPFSQMGVDAMAKQLYNAGFQGKALFDQLTKFGDLGSALAIPEDSLREMVRQYAQVQQAQVAYTEDLNILQDRGIPIYKALAQVMHTNVANVKKLASQGKVTADIYNKAIDSVAKKFNGAMDKQSTTFNGLMSTLKDNWEVLSGTLSRPIFDVLKKHLVEVGNKLEKFNQLAGKDGIIKALQEMFPQFYPLINVFNGLGNILTNIVLPVIKDFFTFIGKNAFIIGLLATTLGGLLLTFKGFMIIKSIISSLQILGAVFGIVEMATLSEAQAQTAANLAFLACPAFWIVGALLAVVVGFIYLWNTSEGFRNFWIGLWNGIKEACSNAVNWISKKFDELGKWFDNLGKWFNSIPGKISNWFTYISNSVSNFWTNILNSINNWGISVSNKFKGWGNDISNMFKSWGNNISNFFTKTIPETFKKLGLAIVNFIKSIPSLLNKLSIIGHDYAFKMFVSLGHFLGLALGSLIKWGIDVWNFFTKTIPQWITFVGEWFSKLPGRIEKWLINTYHKVVAWGKDMIHKAVETASNFINNFTLWISQLPGRIEKWLITTYNNVVAWGSNMINKAIETASNFINNFIAWISQLPGRIANYLSTTYNNVVAWGSNMINKAIETASNFINNFINWISQLPGRFGSWLSQCLNSVANWGYNLYVAGRNAAINLVNSIVDEVKSLPGKMMNLGSYIVHGLWQGILNAKKKLMDDIRGFCGGFISGFKEGLGIHSPARKMIPIGKYTIQGVSVGMDNEMPNLNDQVKDQMSKMVNKMKATVKAETSAQSFKASFGAMTMNKSFKLMMPDQKQTIHQNINNNIVMDSDVIAAHTTHKVIENITENQDSYLVATGGIL</sequence>
<keyword evidence="1" id="KW-1133">Transmembrane helix</keyword>
<dbReference type="NCBIfam" id="TIGR02675">
    <property type="entry name" value="tape_meas_nterm"/>
    <property type="match status" value="1"/>
</dbReference>
<dbReference type="PATRIC" id="fig|999411.4.peg.3224"/>
<keyword evidence="4" id="KW-1185">Reference proteome</keyword>
<accession>N9XS40</accession>
<feature type="transmembrane region" description="Helical" evidence="1">
    <location>
        <begin position="327"/>
        <end position="349"/>
    </location>
</feature>
<dbReference type="AlphaFoldDB" id="N9XS40"/>
<dbReference type="HOGENOM" id="CLU_310959_0_0_9"/>
<dbReference type="eggNOG" id="COG3941">
    <property type="taxonomic scope" value="Bacteria"/>
</dbReference>
<evidence type="ECO:0000313" key="4">
    <source>
        <dbReference type="Proteomes" id="UP000013097"/>
    </source>
</evidence>
<dbReference type="eggNOG" id="COG5412">
    <property type="taxonomic scope" value="Bacteria"/>
</dbReference>
<feature type="transmembrane region" description="Helical" evidence="1">
    <location>
        <begin position="386"/>
        <end position="404"/>
    </location>
</feature>
<reference evidence="3 4" key="1">
    <citation type="submission" date="2013-01" db="EMBL/GenBank/DDBJ databases">
        <title>The Genome Sequence of Clostridium colicanis 209318.</title>
        <authorList>
            <consortium name="The Broad Institute Genome Sequencing Platform"/>
            <person name="Earl A."/>
            <person name="Ward D."/>
            <person name="Feldgarden M."/>
            <person name="Gevers D."/>
            <person name="Courvalin P."/>
            <person name="Lambert T."/>
            <person name="Walker B."/>
            <person name="Young S.K."/>
            <person name="Zeng Q."/>
            <person name="Gargeya S."/>
            <person name="Fitzgerald M."/>
            <person name="Haas B."/>
            <person name="Abouelleil A."/>
            <person name="Alvarado L."/>
            <person name="Arachchi H.M."/>
            <person name="Berlin A.M."/>
            <person name="Chapman S.B."/>
            <person name="Dewar J."/>
            <person name="Goldberg J."/>
            <person name="Griggs A."/>
            <person name="Gujja S."/>
            <person name="Hansen M."/>
            <person name="Howarth C."/>
            <person name="Imamovic A."/>
            <person name="Larimer J."/>
            <person name="McCowan C."/>
            <person name="Murphy C."/>
            <person name="Neiman D."/>
            <person name="Pearson M."/>
            <person name="Priest M."/>
            <person name="Roberts A."/>
            <person name="Saif S."/>
            <person name="Shea T."/>
            <person name="Sisk P."/>
            <person name="Sykes S."/>
            <person name="Wortman J."/>
            <person name="Nusbaum C."/>
            <person name="Birren B."/>
        </authorList>
    </citation>
    <scope>NUCLEOTIDE SEQUENCE [LARGE SCALE GENOMIC DNA]</scope>
    <source>
        <strain evidence="3 4">209318</strain>
    </source>
</reference>
<proteinExistence type="predicted"/>
<comment type="caution">
    <text evidence="3">The sequence shown here is derived from an EMBL/GenBank/DDBJ whole genome shotgun (WGS) entry which is preliminary data.</text>
</comment>
<gene>
    <name evidence="3" type="ORF">HMPREF1092_03311</name>
</gene>
<dbReference type="PANTHER" id="PTHR38812">
    <property type="entry name" value="MU-LIKE PROPHAGE FLUMU PROTEIN GP42"/>
    <property type="match status" value="1"/>
</dbReference>
<protein>
    <submittedName>
        <fullName evidence="3">Tape measure domain-containing protein</fullName>
    </submittedName>
</protein>
<feature type="domain" description="Tape measure protein N-terminal" evidence="2">
    <location>
        <begin position="98"/>
        <end position="285"/>
    </location>
</feature>
<dbReference type="Pfam" id="PF20155">
    <property type="entry name" value="TMP_3"/>
    <property type="match status" value="1"/>
</dbReference>
<evidence type="ECO:0000313" key="3">
    <source>
        <dbReference type="EMBL" id="ENY98753.1"/>
    </source>
</evidence>
<dbReference type="InterPro" id="IPR053058">
    <property type="entry name" value="Mulikevirus_tape_measure"/>
</dbReference>
<evidence type="ECO:0000256" key="1">
    <source>
        <dbReference type="SAM" id="Phobius"/>
    </source>
</evidence>
<keyword evidence="1" id="KW-0472">Membrane</keyword>
<feature type="transmembrane region" description="Helical" evidence="1">
    <location>
        <begin position="416"/>
        <end position="441"/>
    </location>
</feature>
<dbReference type="RefSeq" id="WP_002599751.1">
    <property type="nucleotide sequence ID" value="NZ_KB850960.1"/>
</dbReference>
<evidence type="ECO:0000259" key="2">
    <source>
        <dbReference type="Pfam" id="PF20155"/>
    </source>
</evidence>
<dbReference type="Proteomes" id="UP000013097">
    <property type="component" value="Unassembled WGS sequence"/>
</dbReference>
<dbReference type="EMBL" id="AGYT01000026">
    <property type="protein sequence ID" value="ENY98753.1"/>
    <property type="molecule type" value="Genomic_DNA"/>
</dbReference>
<dbReference type="PANTHER" id="PTHR38812:SF2">
    <property type="entry name" value="MU-LIKE PROPHAGE FLUMU PROTEIN GP42"/>
    <property type="match status" value="1"/>
</dbReference>
<dbReference type="InterPro" id="IPR013491">
    <property type="entry name" value="Tape_meas_N"/>
</dbReference>
<name>N9XS40_9CLOT</name>
<feature type="transmembrane region" description="Helical" evidence="1">
    <location>
        <begin position="361"/>
        <end position="380"/>
    </location>
</feature>
<keyword evidence="1" id="KW-0812">Transmembrane</keyword>